<proteinExistence type="predicted"/>
<feature type="domain" description="Ribosome maturation protein SDO1/SBDS N-terminal" evidence="1">
    <location>
        <begin position="7"/>
        <end position="96"/>
    </location>
</feature>
<dbReference type="InterPro" id="IPR039100">
    <property type="entry name" value="Sdo1/SBDS-like"/>
</dbReference>
<dbReference type="PANTHER" id="PTHR10927:SF2">
    <property type="entry name" value="RESTRICTION OF TELOMERE CAPPING PROTEIN 3"/>
    <property type="match status" value="1"/>
</dbReference>
<dbReference type="Pfam" id="PF01172">
    <property type="entry name" value="SBDS_N"/>
    <property type="match status" value="1"/>
</dbReference>
<dbReference type="Gene3D" id="3.30.1250.10">
    <property type="entry name" value="Ribosome maturation protein SBDS, N-terminal domain"/>
    <property type="match status" value="1"/>
</dbReference>
<evidence type="ECO:0000313" key="2">
    <source>
        <dbReference type="EMBL" id="KAK5201047.1"/>
    </source>
</evidence>
<organism evidence="2 3">
    <name type="scientific">Cryomyces antarcticus</name>
    <dbReference type="NCBI Taxonomy" id="329879"/>
    <lineage>
        <taxon>Eukaryota</taxon>
        <taxon>Fungi</taxon>
        <taxon>Dikarya</taxon>
        <taxon>Ascomycota</taxon>
        <taxon>Pezizomycotina</taxon>
        <taxon>Dothideomycetes</taxon>
        <taxon>Dothideomycetes incertae sedis</taxon>
        <taxon>Cryomyces</taxon>
    </lineage>
</organism>
<dbReference type="InterPro" id="IPR019783">
    <property type="entry name" value="SDO1/SBDS_N"/>
</dbReference>
<keyword evidence="3" id="KW-1185">Reference proteome</keyword>
<dbReference type="PANTHER" id="PTHR10927">
    <property type="entry name" value="RIBOSOME MATURATION PROTEIN SBDS"/>
    <property type="match status" value="1"/>
</dbReference>
<gene>
    <name evidence="2" type="ORF">LTR16_004015</name>
</gene>
<reference evidence="2 3" key="1">
    <citation type="submission" date="2023-08" db="EMBL/GenBank/DDBJ databases">
        <title>Black Yeasts Isolated from many extreme environments.</title>
        <authorList>
            <person name="Coleine C."/>
            <person name="Stajich J.E."/>
            <person name="Selbmann L."/>
        </authorList>
    </citation>
    <scope>NUCLEOTIDE SEQUENCE [LARGE SCALE GENOMIC DNA]</scope>
    <source>
        <strain evidence="2 3">CCFEE 536</strain>
    </source>
</reference>
<protein>
    <recommendedName>
        <fullName evidence="1">Ribosome maturation protein SDO1/SBDS N-terminal domain-containing protein</fullName>
    </recommendedName>
</protein>
<accession>A0ABR0LNK0</accession>
<evidence type="ECO:0000313" key="3">
    <source>
        <dbReference type="Proteomes" id="UP001357485"/>
    </source>
</evidence>
<dbReference type="SUPFAM" id="SSF89895">
    <property type="entry name" value="FYSH domain"/>
    <property type="match status" value="1"/>
</dbReference>
<name>A0ABR0LNK0_9PEZI</name>
<dbReference type="InterPro" id="IPR036786">
    <property type="entry name" value="Ribosome_mat_SBDS_N_sf"/>
</dbReference>
<dbReference type="EMBL" id="JAVRRA010016897">
    <property type="protein sequence ID" value="KAK5201047.1"/>
    <property type="molecule type" value="Genomic_DNA"/>
</dbReference>
<sequence>MRGNASQTKVHWKGKNDDFVVFVDSAKAVQDWKKDKSIPLAQVVSGWKVFVTHKQGAQGVMDAASNGALEDEFGTHREEDVVQQIIEKGDLQETEVRNKLDMDELQCHFTDAVVFRNTVATATGTLPRARWLPTKLLAS</sequence>
<comment type="caution">
    <text evidence="2">The sequence shown here is derived from an EMBL/GenBank/DDBJ whole genome shotgun (WGS) entry which is preliminary data.</text>
</comment>
<evidence type="ECO:0000259" key="1">
    <source>
        <dbReference type="Pfam" id="PF01172"/>
    </source>
</evidence>
<dbReference type="Proteomes" id="UP001357485">
    <property type="component" value="Unassembled WGS sequence"/>
</dbReference>